<comment type="similarity">
    <text evidence="1">Belongs to the LysR transcriptional regulatory family.</text>
</comment>
<dbReference type="EMBL" id="SMAI01000008">
    <property type="protein sequence ID" value="TCT03857.1"/>
    <property type="molecule type" value="Genomic_DNA"/>
</dbReference>
<dbReference type="PANTHER" id="PTHR30126:SF6">
    <property type="entry name" value="HTH-TYPE TRANSCRIPTIONAL REGULATOR CYSB-RELATED"/>
    <property type="match status" value="1"/>
</dbReference>
<dbReference type="Pfam" id="PF03466">
    <property type="entry name" value="LysR_substrate"/>
    <property type="match status" value="1"/>
</dbReference>
<dbReference type="InterPro" id="IPR036388">
    <property type="entry name" value="WH-like_DNA-bd_sf"/>
</dbReference>
<feature type="domain" description="HTH lysR-type" evidence="5">
    <location>
        <begin position="1"/>
        <end position="59"/>
    </location>
</feature>
<dbReference type="Gene3D" id="1.10.10.10">
    <property type="entry name" value="Winged helix-like DNA-binding domain superfamily/Winged helix DNA-binding domain"/>
    <property type="match status" value="1"/>
</dbReference>
<evidence type="ECO:0000259" key="5">
    <source>
        <dbReference type="PROSITE" id="PS50931"/>
    </source>
</evidence>
<dbReference type="PROSITE" id="PS50931">
    <property type="entry name" value="HTH_LYSR"/>
    <property type="match status" value="1"/>
</dbReference>
<dbReference type="GO" id="GO:0000976">
    <property type="term" value="F:transcription cis-regulatory region binding"/>
    <property type="evidence" value="ECO:0007669"/>
    <property type="project" value="TreeGrafter"/>
</dbReference>
<dbReference type="RefSeq" id="WP_132032098.1">
    <property type="nucleotide sequence ID" value="NZ_SMAI01000008.1"/>
</dbReference>
<dbReference type="InterPro" id="IPR005119">
    <property type="entry name" value="LysR_subst-bd"/>
</dbReference>
<accession>A0A4R3LYR0</accession>
<keyword evidence="2" id="KW-0805">Transcription regulation</keyword>
<dbReference type="GO" id="GO:0003700">
    <property type="term" value="F:DNA-binding transcription factor activity"/>
    <property type="evidence" value="ECO:0007669"/>
    <property type="project" value="InterPro"/>
</dbReference>
<dbReference type="Pfam" id="PF00126">
    <property type="entry name" value="HTH_1"/>
    <property type="match status" value="1"/>
</dbReference>
<keyword evidence="7" id="KW-1185">Reference proteome</keyword>
<protein>
    <submittedName>
        <fullName evidence="6">LysR family cys regulon transcriptional activator</fullName>
    </submittedName>
</protein>
<evidence type="ECO:0000256" key="3">
    <source>
        <dbReference type="ARBA" id="ARBA00023125"/>
    </source>
</evidence>
<dbReference type="GO" id="GO:0019344">
    <property type="term" value="P:cysteine biosynthetic process"/>
    <property type="evidence" value="ECO:0007669"/>
    <property type="project" value="TreeGrafter"/>
</dbReference>
<evidence type="ECO:0000313" key="6">
    <source>
        <dbReference type="EMBL" id="TCT03857.1"/>
    </source>
</evidence>
<gene>
    <name evidence="6" type="ORF">EDC64_10822</name>
</gene>
<proteinExistence type="inferred from homology"/>
<dbReference type="Gene3D" id="3.40.190.10">
    <property type="entry name" value="Periplasmic binding protein-like II"/>
    <property type="match status" value="2"/>
</dbReference>
<dbReference type="PANTHER" id="PTHR30126">
    <property type="entry name" value="HTH-TYPE TRANSCRIPTIONAL REGULATOR"/>
    <property type="match status" value="1"/>
</dbReference>
<evidence type="ECO:0000256" key="2">
    <source>
        <dbReference type="ARBA" id="ARBA00023015"/>
    </source>
</evidence>
<comment type="caution">
    <text evidence="6">The sequence shown here is derived from an EMBL/GenBank/DDBJ whole genome shotgun (WGS) entry which is preliminary data.</text>
</comment>
<dbReference type="InterPro" id="IPR000847">
    <property type="entry name" value="LysR_HTH_N"/>
</dbReference>
<keyword evidence="3" id="KW-0238">DNA-binding</keyword>
<dbReference type="Proteomes" id="UP000294664">
    <property type="component" value="Unassembled WGS sequence"/>
</dbReference>
<dbReference type="OrthoDB" id="8479357at2"/>
<dbReference type="InterPro" id="IPR036390">
    <property type="entry name" value="WH_DNA-bd_sf"/>
</dbReference>
<dbReference type="PRINTS" id="PR00039">
    <property type="entry name" value="HTHLYSR"/>
</dbReference>
<evidence type="ECO:0000313" key="7">
    <source>
        <dbReference type="Proteomes" id="UP000294664"/>
    </source>
</evidence>
<dbReference type="SUPFAM" id="SSF46785">
    <property type="entry name" value="Winged helix' DNA-binding domain"/>
    <property type="match status" value="1"/>
</dbReference>
<organism evidence="6 7">
    <name type="scientific">Aquabacter spiritensis</name>
    <dbReference type="NCBI Taxonomy" id="933073"/>
    <lineage>
        <taxon>Bacteria</taxon>
        <taxon>Pseudomonadati</taxon>
        <taxon>Pseudomonadota</taxon>
        <taxon>Alphaproteobacteria</taxon>
        <taxon>Hyphomicrobiales</taxon>
        <taxon>Xanthobacteraceae</taxon>
        <taxon>Aquabacter</taxon>
    </lineage>
</organism>
<evidence type="ECO:0000256" key="1">
    <source>
        <dbReference type="ARBA" id="ARBA00009437"/>
    </source>
</evidence>
<dbReference type="AlphaFoldDB" id="A0A4R3LYR0"/>
<reference evidence="6 7" key="1">
    <citation type="submission" date="2019-03" db="EMBL/GenBank/DDBJ databases">
        <title>Genomic Encyclopedia of Type Strains, Phase IV (KMG-IV): sequencing the most valuable type-strain genomes for metagenomic binning, comparative biology and taxonomic classification.</title>
        <authorList>
            <person name="Goeker M."/>
        </authorList>
    </citation>
    <scope>NUCLEOTIDE SEQUENCE [LARGE SCALE GENOMIC DNA]</scope>
    <source>
        <strain evidence="6 7">DSM 9035</strain>
    </source>
</reference>
<dbReference type="SUPFAM" id="SSF53850">
    <property type="entry name" value="Periplasmic binding protein-like II"/>
    <property type="match status" value="1"/>
</dbReference>
<sequence length="314" mass="33955">MNLKQLRYVVEIVKNANHLSAAAEALNTSQPGVSRQIQLLEAELGFAIFVRANNRFTGLTEGGEHVFAIAQRALAEVNALRGLKEDMGSGGKGNLIVATTHTQARYFLPPIIERFLERHPNVRLTLKQGDPAYACELVGAGEADLAIGAEPIRVFPQLISLPCAELRRSVIAKTGHPILEVEPLTLAAVAAHPIVTYDRRYSGHWIVMQAFAQAGLEPKIMLSAVDADVCKAYVESGLGIAILSSLTFDPKRDADLRMRDASHIFPSSVVNISLRTNSYLRPIILDFVRAVAPHLTPRVVSDALLAATASAKAG</sequence>
<name>A0A4R3LYR0_9HYPH</name>
<evidence type="ECO:0000256" key="4">
    <source>
        <dbReference type="ARBA" id="ARBA00023163"/>
    </source>
</evidence>
<keyword evidence="4" id="KW-0804">Transcription</keyword>